<evidence type="ECO:0000313" key="1">
    <source>
        <dbReference type="EMBL" id="MFC3210737.1"/>
    </source>
</evidence>
<dbReference type="RefSeq" id="WP_117314044.1">
    <property type="nucleotide sequence ID" value="NZ_JBHRUJ010000010.1"/>
</dbReference>
<sequence>MERAIQRKQISNHAIELSYTVAKKVHHNELEKDFATEFLVNTAYMNKTSAKDYIYVFNKMMEGTEYKRTINQKATKFYLDGIKRDYGIEQLNIALQSVEKHVTYYEALGYGSLKSISKLVADYK</sequence>
<comment type="caution">
    <text evidence="1">The sequence shown here is derived from an EMBL/GenBank/DDBJ whole genome shotgun (WGS) entry which is preliminary data.</text>
</comment>
<organism evidence="1 2">
    <name type="scientific">Planomicrobium okeanokoites</name>
    <name type="common">Planococcus okeanokoites</name>
    <name type="synonym">Flavobacterium okeanokoites</name>
    <dbReference type="NCBI Taxonomy" id="244"/>
    <lineage>
        <taxon>Bacteria</taxon>
        <taxon>Bacillati</taxon>
        <taxon>Bacillota</taxon>
        <taxon>Bacilli</taxon>
        <taxon>Bacillales</taxon>
        <taxon>Caryophanaceae</taxon>
        <taxon>Planomicrobium</taxon>
    </lineage>
</organism>
<gene>
    <name evidence="1" type="ORF">ACFOEJ_06630</name>
</gene>
<name>A0ABV7KMP7_PLAOK</name>
<dbReference type="Proteomes" id="UP001595625">
    <property type="component" value="Unassembled WGS sequence"/>
</dbReference>
<keyword evidence="2" id="KW-1185">Reference proteome</keyword>
<dbReference type="EMBL" id="JBHRUJ010000010">
    <property type="protein sequence ID" value="MFC3210737.1"/>
    <property type="molecule type" value="Genomic_DNA"/>
</dbReference>
<protein>
    <submittedName>
        <fullName evidence="1">Uncharacterized protein</fullName>
    </submittedName>
</protein>
<evidence type="ECO:0000313" key="2">
    <source>
        <dbReference type="Proteomes" id="UP001595625"/>
    </source>
</evidence>
<proteinExistence type="predicted"/>
<accession>A0ABV7KMP7</accession>
<reference evidence="2" key="1">
    <citation type="journal article" date="2019" name="Int. J. Syst. Evol. Microbiol.">
        <title>The Global Catalogue of Microorganisms (GCM) 10K type strain sequencing project: providing services to taxonomists for standard genome sequencing and annotation.</title>
        <authorList>
            <consortium name="The Broad Institute Genomics Platform"/>
            <consortium name="The Broad Institute Genome Sequencing Center for Infectious Disease"/>
            <person name="Wu L."/>
            <person name="Ma J."/>
        </authorList>
    </citation>
    <scope>NUCLEOTIDE SEQUENCE [LARGE SCALE GENOMIC DNA]</scope>
    <source>
        <strain evidence="2">CCM 320</strain>
    </source>
</reference>